<dbReference type="InterPro" id="IPR036318">
    <property type="entry name" value="FAD-bd_PCMH-like_sf"/>
</dbReference>
<dbReference type="InterPro" id="IPR050416">
    <property type="entry name" value="FAD-linked_Oxidoreductase"/>
</dbReference>
<dbReference type="PROSITE" id="PS51387">
    <property type="entry name" value="FAD_PCMH"/>
    <property type="match status" value="1"/>
</dbReference>
<keyword evidence="3" id="KW-0285">Flavoprotein</keyword>
<comment type="similarity">
    <text evidence="2">Belongs to the oxygen-dependent FAD-linked oxidoreductase family.</text>
</comment>
<dbReference type="PANTHER" id="PTHR42973">
    <property type="entry name" value="BINDING OXIDOREDUCTASE, PUTATIVE (AFU_ORTHOLOGUE AFUA_1G17690)-RELATED"/>
    <property type="match status" value="1"/>
</dbReference>
<feature type="chain" id="PRO_5013026485" evidence="6">
    <location>
        <begin position="22"/>
        <end position="520"/>
    </location>
</feature>
<evidence type="ECO:0000256" key="1">
    <source>
        <dbReference type="ARBA" id="ARBA00001974"/>
    </source>
</evidence>
<dbReference type="Proteomes" id="UP000054516">
    <property type="component" value="Unassembled WGS sequence"/>
</dbReference>
<evidence type="ECO:0000313" key="8">
    <source>
        <dbReference type="EMBL" id="GAP91808.2"/>
    </source>
</evidence>
<dbReference type="InterPro" id="IPR016166">
    <property type="entry name" value="FAD-bd_PCMH"/>
</dbReference>
<dbReference type="Pfam" id="PF08031">
    <property type="entry name" value="BBE"/>
    <property type="match status" value="1"/>
</dbReference>
<evidence type="ECO:0000259" key="7">
    <source>
        <dbReference type="PROSITE" id="PS51387"/>
    </source>
</evidence>
<reference evidence="8" key="1">
    <citation type="submission" date="2016-03" db="EMBL/GenBank/DDBJ databases">
        <title>Draft genome sequence of Rosellinia necatrix.</title>
        <authorList>
            <person name="Kanematsu S."/>
        </authorList>
    </citation>
    <scope>NUCLEOTIDE SEQUENCE [LARGE SCALE GENOMIC DNA]</scope>
    <source>
        <strain evidence="8">W97</strain>
    </source>
</reference>
<dbReference type="OrthoDB" id="415825at2759"/>
<name>A0A1W2TTA4_ROSNE</name>
<dbReference type="STRING" id="77044.A0A1W2TTA4"/>
<evidence type="ECO:0000256" key="4">
    <source>
        <dbReference type="ARBA" id="ARBA00022827"/>
    </source>
</evidence>
<sequence>MQFSTTIGLALGLMAAGPTHSAAVIRSNNLNPSTNATVQLTSCLSAAGTPYEVPGSRDWAAASAPFNARVRFSPAAIAAPTTTSQARAALLCGRRGGFRVTPKSGGHSYASLGFGGEDGHLVIRLDGLVGVTLDPRTNVATVAAGTRLGTLALELYRQGGRAISHGTCPGVGVSGHVLHGGFGMSSHTHGLALDWVVGMRVLLASGDVVRASATENSALFWAMLGAGSSFGIALSYDFATFAAPAQVTVFSAALPTWADDEDAAIAGLRALDAWGRDAMPAALNMRLAGTTRGASLEGVFFGDAAGLRAALAPLLPRLGGANITADDTLGWLGALEHYANGDLSPPVPYDPHETFYAKSLTLSGLGGRSLSAFAAYWYGPARRVSRDWWFQVDLHGGRNSAVSGNGNGTGPSGSPVTSSYAHRDKLFLVQLYDRALTGAYPADGFGFLDGWVADTTAPLAEEGGDGSWGMYANYVDARLGRDTAQSVYWRRNLPTLRRLKARFDPSEVFYSPISIAPAAL</sequence>
<feature type="signal peptide" evidence="6">
    <location>
        <begin position="1"/>
        <end position="21"/>
    </location>
</feature>
<evidence type="ECO:0000256" key="2">
    <source>
        <dbReference type="ARBA" id="ARBA00005466"/>
    </source>
</evidence>
<evidence type="ECO:0000313" key="9">
    <source>
        <dbReference type="Proteomes" id="UP000054516"/>
    </source>
</evidence>
<keyword evidence="5" id="KW-0560">Oxidoreductase</keyword>
<comment type="cofactor">
    <cofactor evidence="1">
        <name>FAD</name>
        <dbReference type="ChEBI" id="CHEBI:57692"/>
    </cofactor>
</comment>
<proteinExistence type="inferred from homology"/>
<protein>
    <submittedName>
        <fullName evidence="8">Putative FAD binding domain-containing protein</fullName>
    </submittedName>
</protein>
<dbReference type="EMBL" id="DF977512">
    <property type="protein sequence ID" value="GAP91808.2"/>
    <property type="molecule type" value="Genomic_DNA"/>
</dbReference>
<keyword evidence="4" id="KW-0274">FAD</keyword>
<gene>
    <name evidence="8" type="ORF">SAMD00023353_6700380</name>
</gene>
<feature type="domain" description="FAD-binding PCMH-type" evidence="7">
    <location>
        <begin position="70"/>
        <end position="243"/>
    </location>
</feature>
<dbReference type="GO" id="GO:0016491">
    <property type="term" value="F:oxidoreductase activity"/>
    <property type="evidence" value="ECO:0007669"/>
    <property type="project" value="UniProtKB-KW"/>
</dbReference>
<dbReference type="InterPro" id="IPR012951">
    <property type="entry name" value="BBE"/>
</dbReference>
<dbReference type="InterPro" id="IPR016169">
    <property type="entry name" value="FAD-bd_PCMH_sub2"/>
</dbReference>
<dbReference type="Pfam" id="PF01565">
    <property type="entry name" value="FAD_binding_4"/>
    <property type="match status" value="1"/>
</dbReference>
<evidence type="ECO:0000256" key="3">
    <source>
        <dbReference type="ARBA" id="ARBA00022630"/>
    </source>
</evidence>
<dbReference type="PANTHER" id="PTHR42973:SF39">
    <property type="entry name" value="FAD-BINDING PCMH-TYPE DOMAIN-CONTAINING PROTEIN"/>
    <property type="match status" value="1"/>
</dbReference>
<dbReference type="Gene3D" id="3.40.462.20">
    <property type="match status" value="1"/>
</dbReference>
<dbReference type="GO" id="GO:0071949">
    <property type="term" value="F:FAD binding"/>
    <property type="evidence" value="ECO:0007669"/>
    <property type="project" value="InterPro"/>
</dbReference>
<dbReference type="Gene3D" id="3.30.465.10">
    <property type="match status" value="1"/>
</dbReference>
<dbReference type="AlphaFoldDB" id="A0A1W2TTA4"/>
<keyword evidence="6" id="KW-0732">Signal</keyword>
<organism evidence="8">
    <name type="scientific">Rosellinia necatrix</name>
    <name type="common">White root-rot fungus</name>
    <dbReference type="NCBI Taxonomy" id="77044"/>
    <lineage>
        <taxon>Eukaryota</taxon>
        <taxon>Fungi</taxon>
        <taxon>Dikarya</taxon>
        <taxon>Ascomycota</taxon>
        <taxon>Pezizomycotina</taxon>
        <taxon>Sordariomycetes</taxon>
        <taxon>Xylariomycetidae</taxon>
        <taxon>Xylariales</taxon>
        <taxon>Xylariaceae</taxon>
        <taxon>Rosellinia</taxon>
    </lineage>
</organism>
<dbReference type="OMA" id="DTAFYYR"/>
<dbReference type="SUPFAM" id="SSF56176">
    <property type="entry name" value="FAD-binding/transporter-associated domain-like"/>
    <property type="match status" value="1"/>
</dbReference>
<accession>A0A1W2TTA4</accession>
<dbReference type="InterPro" id="IPR006094">
    <property type="entry name" value="Oxid_FAD_bind_N"/>
</dbReference>
<evidence type="ECO:0000256" key="5">
    <source>
        <dbReference type="ARBA" id="ARBA00023002"/>
    </source>
</evidence>
<keyword evidence="9" id="KW-1185">Reference proteome</keyword>
<evidence type="ECO:0000256" key="6">
    <source>
        <dbReference type="SAM" id="SignalP"/>
    </source>
</evidence>